<accession>A0AAN7T988</accession>
<protein>
    <submittedName>
        <fullName evidence="2">Uncharacterized protein</fullName>
    </submittedName>
</protein>
<evidence type="ECO:0000256" key="1">
    <source>
        <dbReference type="SAM" id="MobiDB-lite"/>
    </source>
</evidence>
<feature type="compositionally biased region" description="Polar residues" evidence="1">
    <location>
        <begin position="208"/>
        <end position="217"/>
    </location>
</feature>
<feature type="region of interest" description="Disordered" evidence="1">
    <location>
        <begin position="36"/>
        <end position="78"/>
    </location>
</feature>
<dbReference type="AlphaFoldDB" id="A0AAN7T988"/>
<evidence type="ECO:0000313" key="2">
    <source>
        <dbReference type="EMBL" id="KAK5107859.1"/>
    </source>
</evidence>
<comment type="caution">
    <text evidence="2">The sequence shown here is derived from an EMBL/GenBank/DDBJ whole genome shotgun (WGS) entry which is preliminary data.</text>
</comment>
<dbReference type="Proteomes" id="UP001310890">
    <property type="component" value="Unassembled WGS sequence"/>
</dbReference>
<feature type="compositionally biased region" description="Low complexity" evidence="1">
    <location>
        <begin position="48"/>
        <end position="66"/>
    </location>
</feature>
<dbReference type="EMBL" id="JAVRRL010000104">
    <property type="protein sequence ID" value="KAK5107859.1"/>
    <property type="molecule type" value="Genomic_DNA"/>
</dbReference>
<organism evidence="2 3">
    <name type="scientific">Meristemomyces frigidus</name>
    <dbReference type="NCBI Taxonomy" id="1508187"/>
    <lineage>
        <taxon>Eukaryota</taxon>
        <taxon>Fungi</taxon>
        <taxon>Dikarya</taxon>
        <taxon>Ascomycota</taxon>
        <taxon>Pezizomycotina</taxon>
        <taxon>Dothideomycetes</taxon>
        <taxon>Dothideomycetidae</taxon>
        <taxon>Mycosphaerellales</taxon>
        <taxon>Teratosphaeriaceae</taxon>
        <taxon>Meristemomyces</taxon>
    </lineage>
</organism>
<sequence length="545" mass="59623">MPFSKGNTNEVSPGESLRTSMRRLSSIASFQALNPFARRRSDNHTLDSTAASSSSNLSLSSTTLNAPQPPTPHATSQVLSTHDELGPVYTAIPPIPADMASKRSSYICLPDDPIGGMPRSRTFSNLPLPVRARRNTAMASSKSHARLPSSFLQSTRLPSPAVSNRKHSMSQLAANEYQPPIVRSRVARSDTEPLLPVTLDRLGRNGQTTAFKENISMSPVRALPPMASMDDRQSCDTQLPRRYGQSSDWDGFSGGSTPLLSSTPSNLFRSSSPMHPSSHSTKPSFSSPAYRPSRDGGAALGKPAPVQRWNSQPVLTNLTNRRTSRHGSIQERRLLSELRPEAPVPPPTTPLSAELLQPGRRRAMSNVSQLLHVSTRGSSVEKLASGQRTKSPARLGAQQIAKAEPTAYWCGRFSALNDRYRNEELSAHLHSPRTDSDKMHSPAASTKRMRRALEYLHAQCVTAEARESFVVFQLQYAALSGNSELGRPMQLKMPDRMRWGASTSKESSMVGREDGSEVSAGTSEVRKVTFMDKLFGKKRRSLLAV</sequence>
<feature type="compositionally biased region" description="Polar residues" evidence="1">
    <location>
        <begin position="308"/>
        <end position="321"/>
    </location>
</feature>
<feature type="region of interest" description="Disordered" evidence="1">
    <location>
        <begin position="208"/>
        <end position="329"/>
    </location>
</feature>
<proteinExistence type="predicted"/>
<reference evidence="2" key="1">
    <citation type="submission" date="2023-08" db="EMBL/GenBank/DDBJ databases">
        <title>Black Yeasts Isolated from many extreme environments.</title>
        <authorList>
            <person name="Coleine C."/>
            <person name="Stajich J.E."/>
            <person name="Selbmann L."/>
        </authorList>
    </citation>
    <scope>NUCLEOTIDE SEQUENCE</scope>
    <source>
        <strain evidence="2">CCFEE 5401</strain>
    </source>
</reference>
<feature type="region of interest" description="Disordered" evidence="1">
    <location>
        <begin position="378"/>
        <end position="398"/>
    </location>
</feature>
<name>A0AAN7T988_9PEZI</name>
<gene>
    <name evidence="2" type="ORF">LTR62_000619</name>
</gene>
<evidence type="ECO:0000313" key="3">
    <source>
        <dbReference type="Proteomes" id="UP001310890"/>
    </source>
</evidence>
<feature type="compositionally biased region" description="Low complexity" evidence="1">
    <location>
        <begin position="255"/>
        <end position="288"/>
    </location>
</feature>